<evidence type="ECO:0000313" key="1">
    <source>
        <dbReference type="EMBL" id="CAE6468456.1"/>
    </source>
</evidence>
<dbReference type="Gene3D" id="3.10.450.50">
    <property type="match status" value="1"/>
</dbReference>
<proteinExistence type="predicted"/>
<organism evidence="1 2">
    <name type="scientific">Rhizoctonia solani</name>
    <dbReference type="NCBI Taxonomy" id="456999"/>
    <lineage>
        <taxon>Eukaryota</taxon>
        <taxon>Fungi</taxon>
        <taxon>Dikarya</taxon>
        <taxon>Basidiomycota</taxon>
        <taxon>Agaricomycotina</taxon>
        <taxon>Agaricomycetes</taxon>
        <taxon>Cantharellales</taxon>
        <taxon>Ceratobasidiaceae</taxon>
        <taxon>Rhizoctonia</taxon>
    </lineage>
</organism>
<dbReference type="InterPro" id="IPR032710">
    <property type="entry name" value="NTF2-like_dom_sf"/>
</dbReference>
<sequence>MSPSAVQISYDGLTEDQVQAEQAWLEGYAKDTDSLNWFRWGGRWDKDAFFQYGNLPRCYGKEAIGQFYEQFTQTLESMHHIHTRSSFNLPLGLIYTTWAVSYKIKDDPKGRTIQVPALSVFHKRLGEDVAAGCEIYVDIGPVAAVIQEVLEQKVVE</sequence>
<accession>A0A8H3GVG3</accession>
<dbReference type="SUPFAM" id="SSF54427">
    <property type="entry name" value="NTF2-like"/>
    <property type="match status" value="1"/>
</dbReference>
<gene>
    <name evidence="1" type="ORF">RDB_LOCUS171030</name>
</gene>
<reference evidence="1" key="1">
    <citation type="submission" date="2021-01" db="EMBL/GenBank/DDBJ databases">
        <authorList>
            <person name="Kaushik A."/>
        </authorList>
    </citation>
    <scope>NUCLEOTIDE SEQUENCE</scope>
    <source>
        <strain evidence="1">AG1-1C</strain>
    </source>
</reference>
<comment type="caution">
    <text evidence="1">The sequence shown here is derived from an EMBL/GenBank/DDBJ whole genome shotgun (WGS) entry which is preliminary data.</text>
</comment>
<dbReference type="AlphaFoldDB" id="A0A8H3GVG3"/>
<protein>
    <recommendedName>
        <fullName evidence="3">SnoaL-like domain-containing protein</fullName>
    </recommendedName>
</protein>
<dbReference type="Proteomes" id="UP000663846">
    <property type="component" value="Unassembled WGS sequence"/>
</dbReference>
<evidence type="ECO:0000313" key="2">
    <source>
        <dbReference type="Proteomes" id="UP000663846"/>
    </source>
</evidence>
<evidence type="ECO:0008006" key="3">
    <source>
        <dbReference type="Google" id="ProtNLM"/>
    </source>
</evidence>
<name>A0A8H3GVG3_9AGAM</name>
<dbReference type="EMBL" id="CAJMWS010000913">
    <property type="protein sequence ID" value="CAE6468456.1"/>
    <property type="molecule type" value="Genomic_DNA"/>
</dbReference>